<comment type="caution">
    <text evidence="2">The sequence shown here is derived from an EMBL/GenBank/DDBJ whole genome shotgun (WGS) entry which is preliminary data.</text>
</comment>
<evidence type="ECO:0000313" key="3">
    <source>
        <dbReference type="Proteomes" id="UP000231267"/>
    </source>
</evidence>
<sequence length="268" mass="28593">MKPTAIYSAIKNKKAITLIELIITIVLISIFILPTAKLFQQAIETLNYCNNSAMTNNLLRMEMSVINNLAYSDPTLSDGYDNTETDYQGYGFSLRRQVSIVADTTNAIKMVLVSVLRPAGNEVIAQAATYVGQNIVFGPASGGGVPSSGGQADYLTVSGGSISGSNLQNITLANTDTSAITITGLIVTFTGQKGIKFQSVIMDSAVRWDGNSASPITVDFTDDGKNDFTLAASTTYSNTATFSFSKNLSTISVIFIMSDGTETTAYNW</sequence>
<keyword evidence="1" id="KW-1133">Transmembrane helix</keyword>
<feature type="transmembrane region" description="Helical" evidence="1">
    <location>
        <begin position="21"/>
        <end position="39"/>
    </location>
</feature>
<protein>
    <recommendedName>
        <fullName evidence="4">Prepilin-type N-terminal cleavage/methylation domain-containing protein</fullName>
    </recommendedName>
</protein>
<dbReference type="InterPro" id="IPR012902">
    <property type="entry name" value="N_methyl_site"/>
</dbReference>
<proteinExistence type="predicted"/>
<dbReference type="Proteomes" id="UP000231267">
    <property type="component" value="Unassembled WGS sequence"/>
</dbReference>
<accession>A0A2J0LFU8</accession>
<dbReference type="EMBL" id="PFGP01000032">
    <property type="protein sequence ID" value="PIW66718.1"/>
    <property type="molecule type" value="Genomic_DNA"/>
</dbReference>
<dbReference type="AlphaFoldDB" id="A0A2J0LFU8"/>
<dbReference type="Pfam" id="PF07963">
    <property type="entry name" value="N_methyl"/>
    <property type="match status" value="1"/>
</dbReference>
<gene>
    <name evidence="2" type="ORF">COW11_01835</name>
</gene>
<reference evidence="2 3" key="1">
    <citation type="submission" date="2017-09" db="EMBL/GenBank/DDBJ databases">
        <title>Depth-based differentiation of microbial function through sediment-hosted aquifers and enrichment of novel symbionts in the deep terrestrial subsurface.</title>
        <authorList>
            <person name="Probst A.J."/>
            <person name="Ladd B."/>
            <person name="Jarett J.K."/>
            <person name="Geller-Mcgrath D.E."/>
            <person name="Sieber C.M."/>
            <person name="Emerson J.B."/>
            <person name="Anantharaman K."/>
            <person name="Thomas B.C."/>
            <person name="Malmstrom R."/>
            <person name="Stieglmeier M."/>
            <person name="Klingl A."/>
            <person name="Woyke T."/>
            <person name="Ryan C.M."/>
            <person name="Banfield J.F."/>
        </authorList>
    </citation>
    <scope>NUCLEOTIDE SEQUENCE [LARGE SCALE GENOMIC DNA]</scope>
    <source>
        <strain evidence="2">CG12_big_fil_rev_8_21_14_0_65_43_15</strain>
    </source>
</reference>
<name>A0A2J0LFU8_9BACT</name>
<keyword evidence="1" id="KW-0472">Membrane</keyword>
<keyword evidence="1" id="KW-0812">Transmembrane</keyword>
<evidence type="ECO:0000256" key="1">
    <source>
        <dbReference type="SAM" id="Phobius"/>
    </source>
</evidence>
<evidence type="ECO:0000313" key="2">
    <source>
        <dbReference type="EMBL" id="PIW66718.1"/>
    </source>
</evidence>
<organism evidence="2 3">
    <name type="scientific">Candidatus Taenaricola geysiri</name>
    <dbReference type="NCBI Taxonomy" id="1974752"/>
    <lineage>
        <taxon>Bacteria</taxon>
        <taxon>Pseudomonadati</taxon>
        <taxon>Candidatus Omnitrophota</taxon>
        <taxon>Candidatus Taenaricola</taxon>
    </lineage>
</organism>
<evidence type="ECO:0008006" key="4">
    <source>
        <dbReference type="Google" id="ProtNLM"/>
    </source>
</evidence>